<gene>
    <name evidence="4" type="ORF">BHU72_14970</name>
</gene>
<dbReference type="Pfam" id="PF13111">
    <property type="entry name" value="pPIWI_RE_X"/>
    <property type="match status" value="1"/>
</dbReference>
<accession>A0A1E5L767</accession>
<feature type="domain" description="pPIWI-RE module N-terminal" evidence="2">
    <location>
        <begin position="9"/>
        <end position="393"/>
    </location>
</feature>
<keyword evidence="5" id="KW-1185">Reference proteome</keyword>
<feature type="domain" description="pPIWI-RE RNaseH" evidence="1">
    <location>
        <begin position="585"/>
        <end position="831"/>
    </location>
</feature>
<dbReference type="InterPro" id="IPR025085">
    <property type="entry name" value="pPIWI_RE_X"/>
</dbReference>
<evidence type="ECO:0000313" key="5">
    <source>
        <dbReference type="Proteomes" id="UP000095255"/>
    </source>
</evidence>
<dbReference type="AlphaFoldDB" id="A0A1E5L767"/>
<dbReference type="InterPro" id="IPR024996">
    <property type="entry name" value="RNaseH_pPIWI_RE"/>
</dbReference>
<proteinExistence type="predicted"/>
<dbReference type="Pfam" id="PF18157">
    <property type="entry name" value="MID_pPIWI_RE"/>
    <property type="match status" value="1"/>
</dbReference>
<evidence type="ECO:0008006" key="6">
    <source>
        <dbReference type="Google" id="ProtNLM"/>
    </source>
</evidence>
<dbReference type="OrthoDB" id="2483160at2"/>
<dbReference type="Pfam" id="PF13032">
    <property type="entry name" value="RNaseH_pPIWI_RE"/>
    <property type="match status" value="1"/>
</dbReference>
<comment type="caution">
    <text evidence="4">The sequence shown here is derived from an EMBL/GenBank/DDBJ whole genome shotgun (WGS) entry which is preliminary data.</text>
</comment>
<evidence type="ECO:0000259" key="2">
    <source>
        <dbReference type="Pfam" id="PF13111"/>
    </source>
</evidence>
<name>A0A1E5L767_9FIRM</name>
<dbReference type="STRING" id="1390249.BHU72_14970"/>
<evidence type="ECO:0000259" key="3">
    <source>
        <dbReference type="Pfam" id="PF18157"/>
    </source>
</evidence>
<evidence type="ECO:0000259" key="1">
    <source>
        <dbReference type="Pfam" id="PF13032"/>
    </source>
</evidence>
<dbReference type="Proteomes" id="UP000095255">
    <property type="component" value="Unassembled WGS sequence"/>
</dbReference>
<dbReference type="RefSeq" id="WP_069701650.1">
    <property type="nucleotide sequence ID" value="NZ_MJAT01000011.1"/>
</dbReference>
<evidence type="ECO:0000313" key="4">
    <source>
        <dbReference type="EMBL" id="OEH85981.1"/>
    </source>
</evidence>
<dbReference type="InterPro" id="IPR040496">
    <property type="entry name" value="MID_pPIWI_RE"/>
</dbReference>
<protein>
    <recommendedName>
        <fullName evidence="6">Piwi domain-containing protein</fullName>
    </recommendedName>
</protein>
<organism evidence="4 5">
    <name type="scientific">Desulfuribacillus stibiiarsenatis</name>
    <dbReference type="NCBI Taxonomy" id="1390249"/>
    <lineage>
        <taxon>Bacteria</taxon>
        <taxon>Bacillati</taxon>
        <taxon>Bacillota</taxon>
        <taxon>Desulfuribacillia</taxon>
        <taxon>Desulfuribacillales</taxon>
        <taxon>Desulfuribacillaceae</taxon>
        <taxon>Desulfuribacillus</taxon>
    </lineage>
</organism>
<sequence length="833" mass="96457">MFKTIKPLAFRVRANLDVSLYVLKMPEQWVINFYGDFVDNTRNKRLLKTKQMEELFRALTPDILYVGDFYNNYTDNSWIISTSILDKKIIFNVVKSWASFVKYDLKSPDLIETFEEWESSLKEQDIDEFQLQTLQLTDKHGYIENKKIFDLLPNLILNKIINNKVMINNKELSFLHAGNKKVLSEPEALCYKNKSEKIKDYYSISLQASIQTTPHTRVPLILFEPKVTRWVTRKSIPSKLLNKSNTTVYVKCGDKILYPLSIGRPNNFVKKLDSRKKAIWDPVSEKVFSNHFIGLPLPSAEEYLYKPIDYIEGKKRVNLYTNQTLSMGKDYSFVKTGLSMKDKYEIYNEIKKLITGYAEETEEFENTKHGPNKYKKDIIGKEPNLVRQAIATAIDSKELNIEIYYDQYNETTQAIISVLKNELARTLGMEGETLTSPELNITITCRQTPSILRSLEGANYIIRHENRIQEIACSLDKKNKVTACIVILDYKDEDGELVFEMAEDPKAAIRAGFAITGRLTQFITPIINDELEHKAKAAVYDLYRQLGYVEKYQGTKKNVAIDYNTPITGIHVINFKSTIYGYLDKTMVAITINQIDGKVYVECPALWVGTKLYWQAALEFQKVITEEGIKKFKRTRILDDIKSKVFELFNYSKEPHIVVVNSNGTTRNIWKLLTDSELAIAEKRAPYTINTIWFKSKDEGIDTTRKESGLRIIRVRNNNEVPGYICPRKQNNEYESKSGLFKYNGVYYAVAPRPADKEYIRSYKSHSKLDKPNYCFKAPDMIELYPIHLQERDIADHWISLVNNYREAAHQYKGALKDPLPLHLAAKLEEYLG</sequence>
<feature type="domain" description="Prokaryotic pPIWI-RE MID" evidence="3">
    <location>
        <begin position="446"/>
        <end position="550"/>
    </location>
</feature>
<dbReference type="EMBL" id="MJAT01000011">
    <property type="protein sequence ID" value="OEH85981.1"/>
    <property type="molecule type" value="Genomic_DNA"/>
</dbReference>
<reference evidence="4 5" key="1">
    <citation type="submission" date="2016-09" db="EMBL/GenBank/DDBJ databases">
        <title>Desulfuribacillus arsenicus sp. nov., an obligately anaerobic, dissimilatory arsenic- and antimonate-reducing bacterium isolated from anoxic sediments.</title>
        <authorList>
            <person name="Abin C.A."/>
            <person name="Hollibaugh J.T."/>
        </authorList>
    </citation>
    <scope>NUCLEOTIDE SEQUENCE [LARGE SCALE GENOMIC DNA]</scope>
    <source>
        <strain evidence="4 5">MLFW-2</strain>
    </source>
</reference>